<evidence type="ECO:0000256" key="6">
    <source>
        <dbReference type="ARBA" id="ARBA00022840"/>
    </source>
</evidence>
<dbReference type="PROSITE" id="PS00107">
    <property type="entry name" value="PROTEIN_KINASE_ATP"/>
    <property type="match status" value="1"/>
</dbReference>
<dbReference type="GO" id="GO:0004674">
    <property type="term" value="F:protein serine/threonine kinase activity"/>
    <property type="evidence" value="ECO:0007669"/>
    <property type="project" value="UniProtKB-KW"/>
</dbReference>
<evidence type="ECO:0000256" key="3">
    <source>
        <dbReference type="ARBA" id="ARBA00022679"/>
    </source>
</evidence>
<gene>
    <name evidence="10" type="ORF">BCR34DRAFT_556082</name>
</gene>
<proteinExistence type="inferred from homology"/>
<dbReference type="PROSITE" id="PS00108">
    <property type="entry name" value="PROTEIN_KINASE_ST"/>
    <property type="match status" value="1"/>
</dbReference>
<feature type="region of interest" description="Disordered" evidence="8">
    <location>
        <begin position="1"/>
        <end position="24"/>
    </location>
</feature>
<accession>A0A1Y2A3T2</accession>
<sequence length="608" mass="68530">MFPTIDSDRRVSAEHEKESSNAHKAAALKTPSLFSILSAIQKPDLTIRLQGLGITDVWLPLNRLTLRHCFGDSSTEKAFLKAQDSMLEALKRKMDDGERLNLGFHLTVEDADEIMMVDEPPLGEGGYAIVEKVAIPMEPGHVFCVRKKIGRVKPFNSQKRAMDSFMREVSVMRQVDHRHCVDFWGSCTDFDSVSIFLQPVADMDLAVFLDLPTLGDPERRVLREGLGCLSDAVSYLHRNNIRHEDLKPQNVLIHSGKLVLTDFGFSLDFNDDGVSTTQGRPAHWTARYSAPEVIDHDKRNRATDIWGLGCILLEMLSCLYGHRLSNLKSFWKSTGNGHISFALNEEATSKWFEKLHGEYGLEPLVWMMLPHMRLMLGHDRHRRPSAKEVWDKVADLGLITTEDDAVIGSCCGGMVGDLSDDDRRSILHLDFSIYPAEIKSEHRSVSFERHMDFRYVDCNYILTGLDFQIFHSELCHGRVHDDDPITKYIKDPRGLQTVLKQLLADTKRCPPTTSPSPGLSGPEDSLSANSKQEALASIRVASLRNTYSTHHKAYIMLPGESEAWQLPGCDINISLVPFCFRRSPRFGNWFLVFGFICPEPHGISPAAK</sequence>
<dbReference type="OrthoDB" id="4062651at2759"/>
<dbReference type="InterPro" id="IPR000719">
    <property type="entry name" value="Prot_kinase_dom"/>
</dbReference>
<evidence type="ECO:0000256" key="5">
    <source>
        <dbReference type="ARBA" id="ARBA00022777"/>
    </source>
</evidence>
<keyword evidence="4 7" id="KW-0547">Nucleotide-binding</keyword>
<feature type="domain" description="Protein kinase" evidence="9">
    <location>
        <begin position="116"/>
        <end position="398"/>
    </location>
</feature>
<dbReference type="EMBL" id="MCFA01000014">
    <property type="protein sequence ID" value="ORY17134.1"/>
    <property type="molecule type" value="Genomic_DNA"/>
</dbReference>
<dbReference type="CDD" id="cd00180">
    <property type="entry name" value="PKc"/>
    <property type="match status" value="1"/>
</dbReference>
<dbReference type="InterPro" id="IPR017441">
    <property type="entry name" value="Protein_kinase_ATP_BS"/>
</dbReference>
<evidence type="ECO:0000256" key="2">
    <source>
        <dbReference type="ARBA" id="ARBA00022527"/>
    </source>
</evidence>
<dbReference type="GO" id="GO:0005524">
    <property type="term" value="F:ATP binding"/>
    <property type="evidence" value="ECO:0007669"/>
    <property type="project" value="UniProtKB-UniRule"/>
</dbReference>
<keyword evidence="2" id="KW-0723">Serine/threonine-protein kinase</keyword>
<evidence type="ECO:0000256" key="4">
    <source>
        <dbReference type="ARBA" id="ARBA00022741"/>
    </source>
</evidence>
<organism evidence="10 11">
    <name type="scientific">Clohesyomyces aquaticus</name>
    <dbReference type="NCBI Taxonomy" id="1231657"/>
    <lineage>
        <taxon>Eukaryota</taxon>
        <taxon>Fungi</taxon>
        <taxon>Dikarya</taxon>
        <taxon>Ascomycota</taxon>
        <taxon>Pezizomycotina</taxon>
        <taxon>Dothideomycetes</taxon>
        <taxon>Pleosporomycetidae</taxon>
        <taxon>Pleosporales</taxon>
        <taxon>Lindgomycetaceae</taxon>
        <taxon>Clohesyomyces</taxon>
    </lineage>
</organism>
<keyword evidence="11" id="KW-1185">Reference proteome</keyword>
<feature type="binding site" evidence="7">
    <location>
        <position position="147"/>
    </location>
    <ligand>
        <name>ATP</name>
        <dbReference type="ChEBI" id="CHEBI:30616"/>
    </ligand>
</feature>
<evidence type="ECO:0000256" key="8">
    <source>
        <dbReference type="SAM" id="MobiDB-lite"/>
    </source>
</evidence>
<dbReference type="Proteomes" id="UP000193144">
    <property type="component" value="Unassembled WGS sequence"/>
</dbReference>
<keyword evidence="5 10" id="KW-0418">Kinase</keyword>
<protein>
    <submittedName>
        <fullName evidence="10">Kinase-like domain-containing protein</fullName>
    </submittedName>
</protein>
<keyword evidence="6 7" id="KW-0067">ATP-binding</keyword>
<reference evidence="10 11" key="1">
    <citation type="submission" date="2016-07" db="EMBL/GenBank/DDBJ databases">
        <title>Pervasive Adenine N6-methylation of Active Genes in Fungi.</title>
        <authorList>
            <consortium name="DOE Joint Genome Institute"/>
            <person name="Mondo S.J."/>
            <person name="Dannebaum R.O."/>
            <person name="Kuo R.C."/>
            <person name="Labutti K."/>
            <person name="Haridas S."/>
            <person name="Kuo A."/>
            <person name="Salamov A."/>
            <person name="Ahrendt S.R."/>
            <person name="Lipzen A."/>
            <person name="Sullivan W."/>
            <person name="Andreopoulos W.B."/>
            <person name="Clum A."/>
            <person name="Lindquist E."/>
            <person name="Daum C."/>
            <person name="Ramamoorthy G.K."/>
            <person name="Gryganskyi A."/>
            <person name="Culley D."/>
            <person name="Magnuson J.K."/>
            <person name="James T.Y."/>
            <person name="O'Malley M.A."/>
            <person name="Stajich J.E."/>
            <person name="Spatafora J.W."/>
            <person name="Visel A."/>
            <person name="Grigoriev I.V."/>
        </authorList>
    </citation>
    <scope>NUCLEOTIDE SEQUENCE [LARGE SCALE GENOMIC DNA]</scope>
    <source>
        <strain evidence="10 11">CBS 115471</strain>
    </source>
</reference>
<dbReference type="PANTHER" id="PTHR11584">
    <property type="entry name" value="SERINE/THREONINE PROTEIN KINASE"/>
    <property type="match status" value="1"/>
</dbReference>
<dbReference type="Gene3D" id="3.30.200.20">
    <property type="entry name" value="Phosphorylase Kinase, domain 1"/>
    <property type="match status" value="1"/>
</dbReference>
<dbReference type="SMART" id="SM00220">
    <property type="entry name" value="S_TKc"/>
    <property type="match status" value="1"/>
</dbReference>
<dbReference type="Gene3D" id="1.10.510.10">
    <property type="entry name" value="Transferase(Phosphotransferase) domain 1"/>
    <property type="match status" value="1"/>
</dbReference>
<comment type="similarity">
    <text evidence="1">Belongs to the protein kinase superfamily. STE Ser/Thr protein kinase family. MAP kinase kinase kinase subfamily.</text>
</comment>
<dbReference type="InterPro" id="IPR011009">
    <property type="entry name" value="Kinase-like_dom_sf"/>
</dbReference>
<evidence type="ECO:0000256" key="7">
    <source>
        <dbReference type="PROSITE-ProRule" id="PRU10141"/>
    </source>
</evidence>
<dbReference type="PANTHER" id="PTHR11584:SF369">
    <property type="entry name" value="MITOGEN-ACTIVATED PROTEIN KINASE KINASE KINASE 19-RELATED"/>
    <property type="match status" value="1"/>
</dbReference>
<keyword evidence="3" id="KW-0808">Transferase</keyword>
<dbReference type="PROSITE" id="PS50011">
    <property type="entry name" value="PROTEIN_KINASE_DOM"/>
    <property type="match status" value="1"/>
</dbReference>
<evidence type="ECO:0000313" key="10">
    <source>
        <dbReference type="EMBL" id="ORY17134.1"/>
    </source>
</evidence>
<dbReference type="AlphaFoldDB" id="A0A1Y2A3T2"/>
<feature type="compositionally biased region" description="Basic and acidic residues" evidence="8">
    <location>
        <begin position="1"/>
        <end position="21"/>
    </location>
</feature>
<evidence type="ECO:0000313" key="11">
    <source>
        <dbReference type="Proteomes" id="UP000193144"/>
    </source>
</evidence>
<evidence type="ECO:0000256" key="1">
    <source>
        <dbReference type="ARBA" id="ARBA00006529"/>
    </source>
</evidence>
<feature type="region of interest" description="Disordered" evidence="8">
    <location>
        <begin position="507"/>
        <end position="526"/>
    </location>
</feature>
<dbReference type="InterPro" id="IPR008271">
    <property type="entry name" value="Ser/Thr_kinase_AS"/>
</dbReference>
<name>A0A1Y2A3T2_9PLEO</name>
<comment type="caution">
    <text evidence="10">The sequence shown here is derived from an EMBL/GenBank/DDBJ whole genome shotgun (WGS) entry which is preliminary data.</text>
</comment>
<dbReference type="SUPFAM" id="SSF56112">
    <property type="entry name" value="Protein kinase-like (PK-like)"/>
    <property type="match status" value="1"/>
</dbReference>
<dbReference type="STRING" id="1231657.A0A1Y2A3T2"/>
<dbReference type="Pfam" id="PF00069">
    <property type="entry name" value="Pkinase"/>
    <property type="match status" value="1"/>
</dbReference>
<evidence type="ECO:0000259" key="9">
    <source>
        <dbReference type="PROSITE" id="PS50011"/>
    </source>
</evidence>